<dbReference type="CDD" id="cd09274">
    <property type="entry name" value="RNase_HI_RT_Ty3"/>
    <property type="match status" value="1"/>
</dbReference>
<feature type="region of interest" description="Disordered" evidence="9">
    <location>
        <begin position="116"/>
        <end position="140"/>
    </location>
</feature>
<evidence type="ECO:0000259" key="10">
    <source>
        <dbReference type="PROSITE" id="PS50878"/>
    </source>
</evidence>
<dbReference type="EMBL" id="AP008214">
    <property type="protein sequence ID" value="BAF22986.1"/>
    <property type="molecule type" value="Genomic_DNA"/>
</dbReference>
<dbReference type="Pfam" id="PF00078">
    <property type="entry name" value="RVT_1"/>
    <property type="match status" value="1"/>
</dbReference>
<evidence type="ECO:0000256" key="4">
    <source>
        <dbReference type="ARBA" id="ARBA00022722"/>
    </source>
</evidence>
<dbReference type="FunFam" id="3.30.70.270:FF:000020">
    <property type="entry name" value="Transposon Tf2-6 polyprotein-like Protein"/>
    <property type="match status" value="1"/>
</dbReference>
<evidence type="ECO:0000256" key="1">
    <source>
        <dbReference type="ARBA" id="ARBA00022670"/>
    </source>
</evidence>
<dbReference type="InterPro" id="IPR000477">
    <property type="entry name" value="RT_dom"/>
</dbReference>
<name>Q0J7S9_ORYSJ</name>
<evidence type="ECO:0000256" key="9">
    <source>
        <dbReference type="SAM" id="MobiDB-lite"/>
    </source>
</evidence>
<evidence type="ECO:0000256" key="6">
    <source>
        <dbReference type="ARBA" id="ARBA00022801"/>
    </source>
</evidence>
<evidence type="ECO:0000313" key="12">
    <source>
        <dbReference type="Proteomes" id="UP000000763"/>
    </source>
</evidence>
<evidence type="ECO:0000256" key="5">
    <source>
        <dbReference type="ARBA" id="ARBA00022759"/>
    </source>
</evidence>
<evidence type="ECO:0000256" key="3">
    <source>
        <dbReference type="ARBA" id="ARBA00022695"/>
    </source>
</evidence>
<reference evidence="11 12" key="1">
    <citation type="journal article" date="2005" name="Nature">
        <title>The map-based sequence of the rice genome.</title>
        <authorList>
            <consortium name="International rice genome sequencing project (IRGSP)"/>
            <person name="Matsumoto T."/>
            <person name="Wu J."/>
            <person name="Kanamori H."/>
            <person name="Katayose Y."/>
            <person name="Fujisawa M."/>
            <person name="Namiki N."/>
            <person name="Mizuno H."/>
            <person name="Yamamoto K."/>
            <person name="Antonio B.A."/>
            <person name="Baba T."/>
            <person name="Sakata K."/>
            <person name="Nagamura Y."/>
            <person name="Aoki H."/>
            <person name="Arikawa K."/>
            <person name="Arita K."/>
            <person name="Bito T."/>
            <person name="Chiden Y."/>
            <person name="Fujitsuka N."/>
            <person name="Fukunaka R."/>
            <person name="Hamada M."/>
            <person name="Harada C."/>
            <person name="Hayashi A."/>
            <person name="Hijishita S."/>
            <person name="Honda M."/>
            <person name="Hosokawa S."/>
            <person name="Ichikawa Y."/>
            <person name="Idonuma A."/>
            <person name="Iijima M."/>
            <person name="Ikeda M."/>
            <person name="Ikeno M."/>
            <person name="Ito K."/>
            <person name="Ito S."/>
            <person name="Ito T."/>
            <person name="Ito Y."/>
            <person name="Ito Y."/>
            <person name="Iwabuchi A."/>
            <person name="Kamiya K."/>
            <person name="Karasawa W."/>
            <person name="Kurita K."/>
            <person name="Katagiri S."/>
            <person name="Kikuta A."/>
            <person name="Kobayashi H."/>
            <person name="Kobayashi N."/>
            <person name="Machita K."/>
            <person name="Maehara T."/>
            <person name="Masukawa M."/>
            <person name="Mizubayashi T."/>
            <person name="Mukai Y."/>
            <person name="Nagasaki H."/>
            <person name="Nagata Y."/>
            <person name="Naito S."/>
            <person name="Nakashima M."/>
            <person name="Nakama Y."/>
            <person name="Nakamichi Y."/>
            <person name="Nakamura M."/>
            <person name="Meguro A."/>
            <person name="Negishi M."/>
            <person name="Ohta I."/>
            <person name="Ohta T."/>
            <person name="Okamoto M."/>
            <person name="Ono N."/>
            <person name="Saji S."/>
            <person name="Sakaguchi M."/>
            <person name="Sakai K."/>
            <person name="Shibata M."/>
            <person name="Shimokawa T."/>
            <person name="Song J."/>
            <person name="Takazaki Y."/>
            <person name="Terasawa K."/>
            <person name="Tsugane M."/>
            <person name="Tsuji K."/>
            <person name="Ueda S."/>
            <person name="Waki K."/>
            <person name="Yamagata H."/>
            <person name="Yamamoto M."/>
            <person name="Yamamoto S."/>
            <person name="Yamane H."/>
            <person name="Yoshiki S."/>
            <person name="Yoshihara R."/>
            <person name="Yukawa K."/>
            <person name="Zhong H."/>
            <person name="Yano M."/>
            <person name="Yuan Q."/>
            <person name="Ouyang S."/>
            <person name="Liu J."/>
            <person name="Jones K.M."/>
            <person name="Gansberger K."/>
            <person name="Moffat K."/>
            <person name="Hill J."/>
            <person name="Bera J."/>
            <person name="Fadrosh D."/>
            <person name="Jin S."/>
            <person name="Johri S."/>
            <person name="Kim M."/>
            <person name="Overton L."/>
            <person name="Reardon M."/>
            <person name="Tsitrin T."/>
            <person name="Vuong H."/>
            <person name="Weaver B."/>
            <person name="Ciecko A."/>
            <person name="Tallon L."/>
            <person name="Jackson J."/>
            <person name="Pai G."/>
            <person name="Aken S.V."/>
            <person name="Utterback T."/>
            <person name="Reidmuller S."/>
            <person name="Feldblyum T."/>
            <person name="Hsiao J."/>
            <person name="Zismann V."/>
            <person name="Iobst S."/>
            <person name="de Vazeille A.R."/>
            <person name="Buell C.R."/>
            <person name="Ying K."/>
            <person name="Li Y."/>
            <person name="Lu T."/>
            <person name="Huang Y."/>
            <person name="Zhao Q."/>
            <person name="Feng Q."/>
            <person name="Zhang L."/>
            <person name="Zhu J."/>
            <person name="Weng Q."/>
            <person name="Mu J."/>
            <person name="Lu Y."/>
            <person name="Fan D."/>
            <person name="Liu Y."/>
            <person name="Guan J."/>
            <person name="Zhang Y."/>
            <person name="Yu S."/>
            <person name="Liu X."/>
            <person name="Zhang Y."/>
            <person name="Hong G."/>
            <person name="Han B."/>
            <person name="Choisne N."/>
            <person name="Demange N."/>
            <person name="Orjeda G."/>
            <person name="Samain S."/>
            <person name="Cattolico L."/>
            <person name="Pelletier E."/>
            <person name="Couloux A."/>
            <person name="Segurens B."/>
            <person name="Wincker P."/>
            <person name="D'Hont A."/>
            <person name="Scarpelli C."/>
            <person name="Weissenbach J."/>
            <person name="Salanoubat M."/>
            <person name="Quetier F."/>
            <person name="Yu Y."/>
            <person name="Kim H.R."/>
            <person name="Rambo T."/>
            <person name="Currie J."/>
            <person name="Collura K."/>
            <person name="Luo M."/>
            <person name="Yang T."/>
            <person name="Ammiraju J.S.S."/>
            <person name="Engler F."/>
            <person name="Soderlund C."/>
            <person name="Wing R.A."/>
            <person name="Palmer L.E."/>
            <person name="de la Bastide M."/>
            <person name="Spiegel L."/>
            <person name="Nascimento L."/>
            <person name="Zutavern T."/>
            <person name="O'Shaughnessy A."/>
            <person name="Dike S."/>
            <person name="Dedhia N."/>
            <person name="Preston R."/>
            <person name="Balija V."/>
            <person name="McCombie W.R."/>
            <person name="Chow T."/>
            <person name="Chen H."/>
            <person name="Chung M."/>
            <person name="Chen C."/>
            <person name="Shaw J."/>
            <person name="Wu H."/>
            <person name="Hsiao K."/>
            <person name="Chao Y."/>
            <person name="Chu M."/>
            <person name="Cheng C."/>
            <person name="Hour A."/>
            <person name="Lee P."/>
            <person name="Lin S."/>
            <person name="Lin Y."/>
            <person name="Liou J."/>
            <person name="Liu S."/>
            <person name="Hsing Y."/>
            <person name="Raghuvanshi S."/>
            <person name="Mohanty A."/>
            <person name="Bharti A.K."/>
            <person name="Gaur A."/>
            <person name="Gupta V."/>
            <person name="Kumar D."/>
            <person name="Ravi V."/>
            <person name="Vij S."/>
            <person name="Kapur A."/>
            <person name="Khurana P."/>
            <person name="Khurana P."/>
            <person name="Khurana J.P."/>
            <person name="Tyagi A.K."/>
            <person name="Gaikwad K."/>
            <person name="Singh A."/>
            <person name="Dalal V."/>
            <person name="Srivastava S."/>
            <person name="Dixit A."/>
            <person name="Pal A.K."/>
            <person name="Ghazi I.A."/>
            <person name="Yadav M."/>
            <person name="Pandit A."/>
            <person name="Bhargava A."/>
            <person name="Sureshbabu K."/>
            <person name="Batra K."/>
            <person name="Sharma T.R."/>
            <person name="Mohapatra T."/>
            <person name="Singh N.K."/>
            <person name="Messing J."/>
            <person name="Nelson A.B."/>
            <person name="Fuks G."/>
            <person name="Kavchok S."/>
            <person name="Keizer G."/>
            <person name="Linton E."/>
            <person name="Llaca V."/>
            <person name="Song R."/>
            <person name="Tanyolac B."/>
            <person name="Young S."/>
            <person name="Ho-Il K."/>
            <person name="Hahn J.H."/>
            <person name="Sangsakoo G."/>
            <person name="Vanavichit A."/>
            <person name="de Mattos Luiz.A.T."/>
            <person name="Zimmer P.D."/>
            <person name="Malone G."/>
            <person name="Dellagostin O."/>
            <person name="de Oliveira A.C."/>
            <person name="Bevan M."/>
            <person name="Bancroft I."/>
            <person name="Minx P."/>
            <person name="Cordum H."/>
            <person name="Wilson R."/>
            <person name="Cheng Z."/>
            <person name="Jin W."/>
            <person name="Jiang J."/>
            <person name="Leong S.A."/>
            <person name="Iwama H."/>
            <person name="Gojobori T."/>
            <person name="Itoh T."/>
            <person name="Niimura Y."/>
            <person name="Fujii Y."/>
            <person name="Habara T."/>
            <person name="Sakai H."/>
            <person name="Sato Y."/>
            <person name="Wilson G."/>
            <person name="Kumar K."/>
            <person name="McCouch S."/>
            <person name="Juretic N."/>
            <person name="Hoen D."/>
            <person name="Wright S."/>
            <person name="Bruskiewich R."/>
            <person name="Bureau T."/>
            <person name="Miyao A."/>
            <person name="Hirochika H."/>
            <person name="Nishikawa T."/>
            <person name="Kadowaki K."/>
            <person name="Sugiura M."/>
            <person name="Burr B."/>
            <person name="Sasaki T."/>
        </authorList>
    </citation>
    <scope>NUCLEOTIDE SEQUENCE [LARGE SCALE GENOMIC DNA]</scope>
    <source>
        <strain evidence="12">cv. Nipponbare</strain>
    </source>
</reference>
<dbReference type="FunFam" id="3.10.10.10:FF:000007">
    <property type="entry name" value="Retrovirus-related Pol polyprotein from transposon 17.6-like Protein"/>
    <property type="match status" value="1"/>
</dbReference>
<dbReference type="Proteomes" id="UP000000763">
    <property type="component" value="Chromosome 8"/>
</dbReference>
<evidence type="ECO:0000256" key="2">
    <source>
        <dbReference type="ARBA" id="ARBA00022679"/>
    </source>
</evidence>
<keyword evidence="8" id="KW-0511">Multifunctional enzyme</keyword>
<keyword evidence="3" id="KW-0548">Nucleotidyltransferase</keyword>
<protein>
    <submittedName>
        <fullName evidence="11">Os08g0164800 protein</fullName>
    </submittedName>
</protein>
<dbReference type="KEGG" id="dosa:Os08g0164800"/>
<keyword evidence="6" id="KW-0378">Hydrolase</keyword>
<dbReference type="InterPro" id="IPR043502">
    <property type="entry name" value="DNA/RNA_pol_sf"/>
</dbReference>
<keyword evidence="1" id="KW-0645">Protease</keyword>
<accession>Q0J7S9</accession>
<keyword evidence="5" id="KW-0255">Endonuclease</keyword>
<dbReference type="GO" id="GO:0008233">
    <property type="term" value="F:peptidase activity"/>
    <property type="evidence" value="ECO:0007669"/>
    <property type="project" value="UniProtKB-KW"/>
</dbReference>
<evidence type="ECO:0000256" key="7">
    <source>
        <dbReference type="ARBA" id="ARBA00022918"/>
    </source>
</evidence>
<reference evidence="12" key="2">
    <citation type="journal article" date="2008" name="Nucleic Acids Res.">
        <title>The rice annotation project database (RAP-DB): 2008 update.</title>
        <authorList>
            <consortium name="The rice annotation project (RAP)"/>
        </authorList>
    </citation>
    <scope>GENOME REANNOTATION</scope>
    <source>
        <strain evidence="12">cv. Nipponbare</strain>
    </source>
</reference>
<dbReference type="AlphaFoldDB" id="Q0J7S9"/>
<keyword evidence="7" id="KW-0695">RNA-directed DNA polymerase</keyword>
<dbReference type="PANTHER" id="PTHR37984">
    <property type="entry name" value="PROTEIN CBG26694"/>
    <property type="match status" value="1"/>
</dbReference>
<dbReference type="GO" id="GO:0006508">
    <property type="term" value="P:proteolysis"/>
    <property type="evidence" value="ECO:0007669"/>
    <property type="project" value="UniProtKB-KW"/>
</dbReference>
<dbReference type="SUPFAM" id="SSF56672">
    <property type="entry name" value="DNA/RNA polymerases"/>
    <property type="match status" value="1"/>
</dbReference>
<keyword evidence="2" id="KW-0808">Transferase</keyword>
<dbReference type="GO" id="GO:0004519">
    <property type="term" value="F:endonuclease activity"/>
    <property type="evidence" value="ECO:0007669"/>
    <property type="project" value="UniProtKB-KW"/>
</dbReference>
<sequence length="620" mass="70909">EDFSNGFNLIPLKGYEIILGADWIFTHSPITLDLKQRELVITKEKQKIILQDFTKPGKRARVGEKKMGKLIRKGAVGCVIQIHTISVEKENEKHVIPPEIQEILLKFPQVLKEPQGLPPRRKCDHTINLKTGSDPPNLRPYRVPHYQKESMENIIAELIQSQEIQISDSPYSSPAVMVRKKDGSWRLCVDYRQLNGQTIKNKFPMPIIEDLLDELHGSRVFSKLDLRSGYHQIRMHPDDVHKTAFRTHLGHYEYNVMPFGLTNAPATFQALMNQVLAPYLRKFVLVFFDDILIYSKNKEEHLEHIKLVMQALLDNHLVIKLKKCEFGLDRIAYLGHIISSEGVATDPEKVEGIRRRKIPNNITELREFLGMAGYYRRFIKGYGVICRPLHDMLRKDAFQWGPEQTTAFEELKLRLSTSPVLTMPDFSQPFVIEADACNTGIGAVLMQTGKPIAYLSKALGPKAAAQSIYEKEAMAILEALKKWRHYILGNKLVIKTDQQSLKYMMNQRLVEGIQHKLLLKMMEYDYSIEYKAGKENLVADALSRGKISEAVPAESCQAITVVIPEWVTDIKRSYEGDVLAHKIISLIGTDMDPEQLYKEESGLLKYKGRIYVGSVSDIRQ</sequence>
<dbReference type="PANTHER" id="PTHR37984:SF5">
    <property type="entry name" value="PROTEIN NYNRIN-LIKE"/>
    <property type="match status" value="1"/>
</dbReference>
<evidence type="ECO:0000256" key="8">
    <source>
        <dbReference type="ARBA" id="ARBA00023268"/>
    </source>
</evidence>
<evidence type="ECO:0000313" key="11">
    <source>
        <dbReference type="EMBL" id="BAF22986.1"/>
    </source>
</evidence>
<dbReference type="Gene3D" id="3.30.70.270">
    <property type="match status" value="2"/>
</dbReference>
<proteinExistence type="predicted"/>
<dbReference type="Pfam" id="PF17919">
    <property type="entry name" value="RT_RNaseH_2"/>
    <property type="match status" value="1"/>
</dbReference>
<dbReference type="Gene3D" id="3.10.10.10">
    <property type="entry name" value="HIV Type 1 Reverse Transcriptase, subunit A, domain 1"/>
    <property type="match status" value="1"/>
</dbReference>
<dbReference type="InterPro" id="IPR050951">
    <property type="entry name" value="Retrovirus_Pol_polyprotein"/>
</dbReference>
<feature type="domain" description="Reverse transcriptase" evidence="10">
    <location>
        <begin position="159"/>
        <end position="338"/>
    </location>
</feature>
<dbReference type="InterPro" id="IPR041577">
    <property type="entry name" value="RT_RNaseH_2"/>
</dbReference>
<dbReference type="CDD" id="cd01647">
    <property type="entry name" value="RT_LTR"/>
    <property type="match status" value="1"/>
</dbReference>
<feature type="non-terminal residue" evidence="11">
    <location>
        <position position="1"/>
    </location>
</feature>
<keyword evidence="4" id="KW-0540">Nuclease</keyword>
<gene>
    <name evidence="11" type="ordered locus">Os08g0164800</name>
</gene>
<dbReference type="PROSITE" id="PS50878">
    <property type="entry name" value="RT_POL"/>
    <property type="match status" value="1"/>
</dbReference>
<dbReference type="GO" id="GO:0003964">
    <property type="term" value="F:RNA-directed DNA polymerase activity"/>
    <property type="evidence" value="ECO:0007669"/>
    <property type="project" value="UniProtKB-KW"/>
</dbReference>
<organism evidence="11 12">
    <name type="scientific">Oryza sativa subsp. japonica</name>
    <name type="common">Rice</name>
    <dbReference type="NCBI Taxonomy" id="39947"/>
    <lineage>
        <taxon>Eukaryota</taxon>
        <taxon>Viridiplantae</taxon>
        <taxon>Streptophyta</taxon>
        <taxon>Embryophyta</taxon>
        <taxon>Tracheophyta</taxon>
        <taxon>Spermatophyta</taxon>
        <taxon>Magnoliopsida</taxon>
        <taxon>Liliopsida</taxon>
        <taxon>Poales</taxon>
        <taxon>Poaceae</taxon>
        <taxon>BOP clade</taxon>
        <taxon>Oryzoideae</taxon>
        <taxon>Oryzeae</taxon>
        <taxon>Oryzinae</taxon>
        <taxon>Oryza</taxon>
        <taxon>Oryza sativa</taxon>
    </lineage>
</organism>
<dbReference type="InterPro" id="IPR043128">
    <property type="entry name" value="Rev_trsase/Diguanyl_cyclase"/>
</dbReference>